<dbReference type="SUPFAM" id="SSF51366">
    <property type="entry name" value="Ribulose-phoshate binding barrel"/>
    <property type="match status" value="1"/>
</dbReference>
<evidence type="ECO:0000256" key="1">
    <source>
        <dbReference type="ARBA" id="ARBA00004861"/>
    </source>
</evidence>
<comment type="similarity">
    <text evidence="2 7">Belongs to the OMP decarboxylase family. Type 2 subfamily.</text>
</comment>
<dbReference type="Proteomes" id="UP000199062">
    <property type="component" value="Unassembled WGS sequence"/>
</dbReference>
<dbReference type="InterPro" id="IPR001754">
    <property type="entry name" value="OMPdeCOase_dom"/>
</dbReference>
<evidence type="ECO:0000256" key="4">
    <source>
        <dbReference type="ARBA" id="ARBA00022975"/>
    </source>
</evidence>
<keyword evidence="3 7" id="KW-0210">Decarboxylase</keyword>
<proteinExistence type="inferred from homology"/>
<dbReference type="InterPro" id="IPR013785">
    <property type="entry name" value="Aldolase_TIM"/>
</dbReference>
<evidence type="ECO:0000313" key="9">
    <source>
        <dbReference type="EMBL" id="SFR93739.1"/>
    </source>
</evidence>
<dbReference type="Pfam" id="PF00215">
    <property type="entry name" value="OMPdecase"/>
    <property type="match status" value="1"/>
</dbReference>
<evidence type="ECO:0000256" key="7">
    <source>
        <dbReference type="HAMAP-Rule" id="MF_01215"/>
    </source>
</evidence>
<dbReference type="PROSITE" id="PS00156">
    <property type="entry name" value="OMPDECASE"/>
    <property type="match status" value="1"/>
</dbReference>
<dbReference type="EMBL" id="FOZK01000001">
    <property type="protein sequence ID" value="SFR93739.1"/>
    <property type="molecule type" value="Genomic_DNA"/>
</dbReference>
<evidence type="ECO:0000256" key="2">
    <source>
        <dbReference type="ARBA" id="ARBA00008847"/>
    </source>
</evidence>
<comment type="pathway">
    <text evidence="1 7">Pyrimidine metabolism; UMP biosynthesis via de novo pathway; UMP from orotate: step 2/2.</text>
</comment>
<dbReference type="InterPro" id="IPR011995">
    <property type="entry name" value="OMPdecase_type-2"/>
</dbReference>
<dbReference type="UniPathway" id="UPA00070">
    <property type="reaction ID" value="UER00120"/>
</dbReference>
<dbReference type="OrthoDB" id="94124at2157"/>
<dbReference type="EC" id="4.1.1.23" evidence="7"/>
<evidence type="ECO:0000256" key="3">
    <source>
        <dbReference type="ARBA" id="ARBA00022793"/>
    </source>
</evidence>
<feature type="active site" description="Proton donor" evidence="7">
    <location>
        <position position="93"/>
    </location>
</feature>
<evidence type="ECO:0000256" key="5">
    <source>
        <dbReference type="ARBA" id="ARBA00023239"/>
    </source>
</evidence>
<dbReference type="SMART" id="SM00934">
    <property type="entry name" value="OMPdecase"/>
    <property type="match status" value="1"/>
</dbReference>
<dbReference type="InterPro" id="IPR018089">
    <property type="entry name" value="OMPdecase_AS"/>
</dbReference>
<keyword evidence="10" id="KW-1185">Reference proteome</keyword>
<dbReference type="GO" id="GO:0006207">
    <property type="term" value="P:'de novo' pyrimidine nucleobase biosynthetic process"/>
    <property type="evidence" value="ECO:0007669"/>
    <property type="project" value="InterPro"/>
</dbReference>
<gene>
    <name evidence="7" type="primary">pyrF</name>
    <name evidence="9" type="ORF">SAMN05216559_1363</name>
</gene>
<dbReference type="HAMAP" id="MF_01215">
    <property type="entry name" value="OMPdecase_type2"/>
    <property type="match status" value="1"/>
</dbReference>
<evidence type="ECO:0000313" key="10">
    <source>
        <dbReference type="Proteomes" id="UP000199062"/>
    </source>
</evidence>
<dbReference type="NCBIfam" id="TIGR02127">
    <property type="entry name" value="pyrF_sub2"/>
    <property type="match status" value="1"/>
</dbReference>
<dbReference type="GO" id="GO:0004590">
    <property type="term" value="F:orotidine-5'-phosphate decarboxylase activity"/>
    <property type="evidence" value="ECO:0007669"/>
    <property type="project" value="UniProtKB-UniRule"/>
</dbReference>
<keyword evidence="5 7" id="KW-0456">Lyase</keyword>
<dbReference type="InterPro" id="IPR011060">
    <property type="entry name" value="RibuloseP-bd_barrel"/>
</dbReference>
<dbReference type="STRING" id="767519.SAMN05216559_1363"/>
<dbReference type="PANTHER" id="PTHR43375:SF1">
    <property type="entry name" value="OROTIDINE 5'-PHOSPHATE DECARBOXYLASE"/>
    <property type="match status" value="1"/>
</dbReference>
<dbReference type="GO" id="GO:0044205">
    <property type="term" value="P:'de novo' UMP biosynthetic process"/>
    <property type="evidence" value="ECO:0007669"/>
    <property type="project" value="UniProtKB-UniRule"/>
</dbReference>
<reference evidence="9 10" key="1">
    <citation type="submission" date="2016-10" db="EMBL/GenBank/DDBJ databases">
        <authorList>
            <person name="de Groot N.N."/>
        </authorList>
    </citation>
    <scope>NUCLEOTIDE SEQUENCE [LARGE SCALE GENOMIC DNA]</scope>
    <source>
        <strain evidence="9 10">CGMCC 1.10457</strain>
    </source>
</reference>
<name>A0A1I6KR65_9EURY</name>
<protein>
    <recommendedName>
        <fullName evidence="7">Orotidine 5'-phosphate decarboxylase</fullName>
        <ecNumber evidence="7">4.1.1.23</ecNumber>
    </recommendedName>
    <alternativeName>
        <fullName evidence="7">OMP decarboxylase</fullName>
        <shortName evidence="7">OMPDCase</shortName>
        <shortName evidence="7">OMPdecase</shortName>
    </alternativeName>
</protein>
<evidence type="ECO:0000259" key="8">
    <source>
        <dbReference type="SMART" id="SM00934"/>
    </source>
</evidence>
<organism evidence="9 10">
    <name type="scientific">Halomicrobium zhouii</name>
    <dbReference type="NCBI Taxonomy" id="767519"/>
    <lineage>
        <taxon>Archaea</taxon>
        <taxon>Methanobacteriati</taxon>
        <taxon>Methanobacteriota</taxon>
        <taxon>Stenosarchaea group</taxon>
        <taxon>Halobacteria</taxon>
        <taxon>Halobacteriales</taxon>
        <taxon>Haloarculaceae</taxon>
        <taxon>Halomicrobium</taxon>
    </lineage>
</organism>
<dbReference type="CDD" id="cd04725">
    <property type="entry name" value="OMP_decarboxylase_like"/>
    <property type="match status" value="1"/>
</dbReference>
<accession>A0A1I6KR65</accession>
<feature type="domain" description="Orotidine 5'-phosphate decarboxylase" evidence="8">
    <location>
        <begin position="17"/>
        <end position="248"/>
    </location>
</feature>
<evidence type="ECO:0000256" key="6">
    <source>
        <dbReference type="ARBA" id="ARBA00049157"/>
    </source>
</evidence>
<dbReference type="RefSeq" id="WP_089815608.1">
    <property type="nucleotide sequence ID" value="NZ_FOZK01000001.1"/>
</dbReference>
<comment type="catalytic activity">
    <reaction evidence="6 7">
        <text>orotidine 5'-phosphate + H(+) = UMP + CO2</text>
        <dbReference type="Rhea" id="RHEA:11596"/>
        <dbReference type="ChEBI" id="CHEBI:15378"/>
        <dbReference type="ChEBI" id="CHEBI:16526"/>
        <dbReference type="ChEBI" id="CHEBI:57538"/>
        <dbReference type="ChEBI" id="CHEBI:57865"/>
        <dbReference type="EC" id="4.1.1.23"/>
    </reaction>
</comment>
<dbReference type="Gene3D" id="3.20.20.70">
    <property type="entry name" value="Aldolase class I"/>
    <property type="match status" value="1"/>
</dbReference>
<sequence>MHFFARLGERIEAVDSVVSVGLDPDPDRLPPSVADADLPRWSFNRRIIDATHEYAACYKPNAAFYEDADGWRALEETIAYAHGKDVPVLLDAKRGDIGNTARQYAEILDMADAITANPYMGQDSLAPFLQRTDKGVFVLCRTSNPGGSDLQDLELDDGGTLYERVAGLAAGWNEYGNVGLVVGATNPDELEEIREIVPDIPFLVPGVGAQGGDAEAAVEFGLADGVGLVNSSRGIIFAGENGARGGEPPEEEYFGAAGRAAKRLKRRLNEFR</sequence>
<dbReference type="PANTHER" id="PTHR43375">
    <property type="entry name" value="OROTIDINE 5'-PHOSPHATE DECARBOXYLASE"/>
    <property type="match status" value="1"/>
</dbReference>
<dbReference type="AlphaFoldDB" id="A0A1I6KR65"/>
<keyword evidence="4 7" id="KW-0665">Pyrimidine biosynthesis</keyword>